<proteinExistence type="predicted"/>
<keyword evidence="1" id="KW-0472">Membrane</keyword>
<gene>
    <name evidence="2" type="ORF">HD594_000742</name>
</gene>
<evidence type="ECO:0000256" key="1">
    <source>
        <dbReference type="SAM" id="Phobius"/>
    </source>
</evidence>
<dbReference type="Proteomes" id="UP000537775">
    <property type="component" value="Unassembled WGS sequence"/>
</dbReference>
<protein>
    <submittedName>
        <fullName evidence="2">Uncharacterized protein</fullName>
    </submittedName>
</protein>
<dbReference type="RefSeq" id="WP_184749678.1">
    <property type="nucleotide sequence ID" value="NZ_BAAAJR010000003.1"/>
</dbReference>
<organism evidence="2 3">
    <name type="scientific">Microbacterium thalassium</name>
    <dbReference type="NCBI Taxonomy" id="362649"/>
    <lineage>
        <taxon>Bacteria</taxon>
        <taxon>Bacillati</taxon>
        <taxon>Actinomycetota</taxon>
        <taxon>Actinomycetes</taxon>
        <taxon>Micrococcales</taxon>
        <taxon>Microbacteriaceae</taxon>
        <taxon>Microbacterium</taxon>
    </lineage>
</organism>
<dbReference type="AlphaFoldDB" id="A0A7X0FMW5"/>
<keyword evidence="3" id="KW-1185">Reference proteome</keyword>
<keyword evidence="1" id="KW-0812">Transmembrane</keyword>
<feature type="transmembrane region" description="Helical" evidence="1">
    <location>
        <begin position="158"/>
        <end position="180"/>
    </location>
</feature>
<evidence type="ECO:0000313" key="2">
    <source>
        <dbReference type="EMBL" id="MBB6390429.1"/>
    </source>
</evidence>
<reference evidence="2 3" key="1">
    <citation type="submission" date="2020-08" db="EMBL/GenBank/DDBJ databases">
        <title>Sequencing the genomes of 1000 actinobacteria strains.</title>
        <authorList>
            <person name="Klenk H.-P."/>
        </authorList>
    </citation>
    <scope>NUCLEOTIDE SEQUENCE [LARGE SCALE GENOMIC DNA]</scope>
    <source>
        <strain evidence="2 3">DSM 12511</strain>
    </source>
</reference>
<dbReference type="EMBL" id="JACHML010000001">
    <property type="protein sequence ID" value="MBB6390429.1"/>
    <property type="molecule type" value="Genomic_DNA"/>
</dbReference>
<feature type="transmembrane region" description="Helical" evidence="1">
    <location>
        <begin position="20"/>
        <end position="39"/>
    </location>
</feature>
<name>A0A7X0FMW5_9MICO</name>
<feature type="transmembrane region" description="Helical" evidence="1">
    <location>
        <begin position="85"/>
        <end position="105"/>
    </location>
</feature>
<evidence type="ECO:0000313" key="3">
    <source>
        <dbReference type="Proteomes" id="UP000537775"/>
    </source>
</evidence>
<keyword evidence="1" id="KW-1133">Transmembrane helix</keyword>
<feature type="transmembrane region" description="Helical" evidence="1">
    <location>
        <begin position="45"/>
        <end position="65"/>
    </location>
</feature>
<comment type="caution">
    <text evidence="2">The sequence shown here is derived from an EMBL/GenBank/DDBJ whole genome shotgun (WGS) entry which is preliminary data.</text>
</comment>
<accession>A0A7X0FMW5</accession>
<sequence length="185" mass="20315">MSVRLRESRRIARHERALAYWAVLLAMGLSLWVGMTAVPPEWMRIPALFVHLGGVIVGLGAAVLLETKGLLWAVGRNTLEDVRRIEHTVSPLAWMGIFALLASGAFLQPDLTNPLTVIKMCAVLLAAMNGVAMTRLTDELARLPAEVRFGALPLSMRAWSIWSATVSQASWWTAVIIGMINTTTR</sequence>